<evidence type="ECO:0000256" key="1">
    <source>
        <dbReference type="SAM" id="MobiDB-lite"/>
    </source>
</evidence>
<reference evidence="2 3" key="2">
    <citation type="submission" date="2020-07" db="EMBL/GenBank/DDBJ databases">
        <title>Genome assembly of wild tea tree DASZ reveals pedigree and selection history of tea varieties.</title>
        <authorList>
            <person name="Zhang W."/>
        </authorList>
    </citation>
    <scope>NUCLEOTIDE SEQUENCE [LARGE SCALE GENOMIC DNA]</scope>
    <source>
        <strain evidence="3">cv. G240</strain>
        <tissue evidence="2">Leaf</tissue>
    </source>
</reference>
<sequence length="72" mass="8116">MHQTMKQQTSVGNMDKPAPETNSHLFTTTYTTYPKPAARSRRGPSEKCHWRRILRSDAIAKLPCTTEALSIA</sequence>
<proteinExistence type="predicted"/>
<name>A0A7J7HIJ4_CAMSI</name>
<evidence type="ECO:0000313" key="2">
    <source>
        <dbReference type="EMBL" id="KAF5952730.1"/>
    </source>
</evidence>
<comment type="caution">
    <text evidence="2">The sequence shown here is derived from an EMBL/GenBank/DDBJ whole genome shotgun (WGS) entry which is preliminary data.</text>
</comment>
<gene>
    <name evidence="2" type="ORF">HYC85_010674</name>
</gene>
<feature type="compositionally biased region" description="Polar residues" evidence="1">
    <location>
        <begin position="1"/>
        <end position="12"/>
    </location>
</feature>
<dbReference type="EMBL" id="JACBKZ010000004">
    <property type="protein sequence ID" value="KAF5952730.1"/>
    <property type="molecule type" value="Genomic_DNA"/>
</dbReference>
<evidence type="ECO:0000313" key="3">
    <source>
        <dbReference type="Proteomes" id="UP000593564"/>
    </source>
</evidence>
<accession>A0A7J7HIJ4</accession>
<organism evidence="2 3">
    <name type="scientific">Camellia sinensis</name>
    <name type="common">Tea plant</name>
    <name type="synonym">Thea sinensis</name>
    <dbReference type="NCBI Taxonomy" id="4442"/>
    <lineage>
        <taxon>Eukaryota</taxon>
        <taxon>Viridiplantae</taxon>
        <taxon>Streptophyta</taxon>
        <taxon>Embryophyta</taxon>
        <taxon>Tracheophyta</taxon>
        <taxon>Spermatophyta</taxon>
        <taxon>Magnoliopsida</taxon>
        <taxon>eudicotyledons</taxon>
        <taxon>Gunneridae</taxon>
        <taxon>Pentapetalae</taxon>
        <taxon>asterids</taxon>
        <taxon>Ericales</taxon>
        <taxon>Theaceae</taxon>
        <taxon>Camellia</taxon>
    </lineage>
</organism>
<dbReference type="AlphaFoldDB" id="A0A7J7HIJ4"/>
<keyword evidence="3" id="KW-1185">Reference proteome</keyword>
<dbReference type="Proteomes" id="UP000593564">
    <property type="component" value="Unassembled WGS sequence"/>
</dbReference>
<feature type="region of interest" description="Disordered" evidence="1">
    <location>
        <begin position="1"/>
        <end position="47"/>
    </location>
</feature>
<reference evidence="3" key="1">
    <citation type="journal article" date="2020" name="Nat. Commun.">
        <title>Genome assembly of wild tea tree DASZ reveals pedigree and selection history of tea varieties.</title>
        <authorList>
            <person name="Zhang W."/>
            <person name="Zhang Y."/>
            <person name="Qiu H."/>
            <person name="Guo Y."/>
            <person name="Wan H."/>
            <person name="Zhang X."/>
            <person name="Scossa F."/>
            <person name="Alseekh S."/>
            <person name="Zhang Q."/>
            <person name="Wang P."/>
            <person name="Xu L."/>
            <person name="Schmidt M.H."/>
            <person name="Jia X."/>
            <person name="Li D."/>
            <person name="Zhu A."/>
            <person name="Guo F."/>
            <person name="Chen W."/>
            <person name="Ni D."/>
            <person name="Usadel B."/>
            <person name="Fernie A.R."/>
            <person name="Wen W."/>
        </authorList>
    </citation>
    <scope>NUCLEOTIDE SEQUENCE [LARGE SCALE GENOMIC DNA]</scope>
    <source>
        <strain evidence="3">cv. G240</strain>
    </source>
</reference>
<protein>
    <submittedName>
        <fullName evidence="2">Uncharacterized protein</fullName>
    </submittedName>
</protein>